<protein>
    <recommendedName>
        <fullName evidence="4">non-specific serine/threonine protein kinase</fullName>
        <ecNumber evidence="4">2.7.11.1</ecNumber>
    </recommendedName>
</protein>
<keyword evidence="17" id="KW-0206">Cytoskeleton</keyword>
<evidence type="ECO:0000259" key="27">
    <source>
        <dbReference type="PROSITE" id="PS51456"/>
    </source>
</evidence>
<dbReference type="Gene3D" id="1.20.120.720">
    <property type="entry name" value="Myosin VI head, motor domain, U50 subdomain"/>
    <property type="match status" value="1"/>
</dbReference>
<dbReference type="GO" id="GO:0001917">
    <property type="term" value="C:photoreceptor inner segment"/>
    <property type="evidence" value="ECO:0007669"/>
    <property type="project" value="TreeGrafter"/>
</dbReference>
<dbReference type="Gene3D" id="1.10.510.10">
    <property type="entry name" value="Transferase(Phosphotransferase) domain 1"/>
    <property type="match status" value="1"/>
</dbReference>
<dbReference type="PROSITE" id="PS50096">
    <property type="entry name" value="IQ"/>
    <property type="match status" value="3"/>
</dbReference>
<feature type="domain" description="Myosin motor" evidence="27">
    <location>
        <begin position="438"/>
        <end position="1137"/>
    </location>
</feature>
<evidence type="ECO:0000256" key="1">
    <source>
        <dbReference type="ARBA" id="ARBA00004245"/>
    </source>
</evidence>
<dbReference type="FunFam" id="1.20.58.530:FF:000010">
    <property type="entry name" value="Myosin IIIA"/>
    <property type="match status" value="1"/>
</dbReference>
<feature type="region of interest" description="Actin-binding" evidence="23">
    <location>
        <begin position="1018"/>
        <end position="1040"/>
    </location>
</feature>
<evidence type="ECO:0000256" key="10">
    <source>
        <dbReference type="ARBA" id="ARBA00022740"/>
    </source>
</evidence>
<organism evidence="28 29">
    <name type="scientific">Sander lucioperca</name>
    <name type="common">Pike-perch</name>
    <name type="synonym">Perca lucioperca</name>
    <dbReference type="NCBI Taxonomy" id="283035"/>
    <lineage>
        <taxon>Eukaryota</taxon>
        <taxon>Metazoa</taxon>
        <taxon>Chordata</taxon>
        <taxon>Craniata</taxon>
        <taxon>Vertebrata</taxon>
        <taxon>Euteleostomi</taxon>
        <taxon>Actinopterygii</taxon>
        <taxon>Neopterygii</taxon>
        <taxon>Teleostei</taxon>
        <taxon>Neoteleostei</taxon>
        <taxon>Acanthomorphata</taxon>
        <taxon>Eupercaria</taxon>
        <taxon>Perciformes</taxon>
        <taxon>Percoidei</taxon>
        <taxon>Percidae</taxon>
        <taxon>Luciopercinae</taxon>
        <taxon>Sander</taxon>
    </lineage>
</organism>
<evidence type="ECO:0000256" key="24">
    <source>
        <dbReference type="PROSITE-ProRule" id="PRU10141"/>
    </source>
</evidence>
<dbReference type="GO" id="GO:0032426">
    <property type="term" value="C:stereocilium tip"/>
    <property type="evidence" value="ECO:0007669"/>
    <property type="project" value="TreeGrafter"/>
</dbReference>
<feature type="compositionally biased region" description="Basic and acidic residues" evidence="25">
    <location>
        <begin position="992"/>
        <end position="1002"/>
    </location>
</feature>
<dbReference type="GO" id="GO:0003779">
    <property type="term" value="F:actin binding"/>
    <property type="evidence" value="ECO:0007669"/>
    <property type="project" value="UniProtKB-KW"/>
</dbReference>
<dbReference type="GO" id="GO:0051491">
    <property type="term" value="P:positive regulation of filopodium assembly"/>
    <property type="evidence" value="ECO:0007669"/>
    <property type="project" value="TreeGrafter"/>
</dbReference>
<evidence type="ECO:0000256" key="7">
    <source>
        <dbReference type="ARBA" id="ARBA00022606"/>
    </source>
</evidence>
<comment type="catalytic activity">
    <reaction evidence="21">
        <text>L-seryl-[protein] + ATP = O-phospho-L-seryl-[protein] + ADP + H(+)</text>
        <dbReference type="Rhea" id="RHEA:17989"/>
        <dbReference type="Rhea" id="RHEA-COMP:9863"/>
        <dbReference type="Rhea" id="RHEA-COMP:11604"/>
        <dbReference type="ChEBI" id="CHEBI:15378"/>
        <dbReference type="ChEBI" id="CHEBI:29999"/>
        <dbReference type="ChEBI" id="CHEBI:30616"/>
        <dbReference type="ChEBI" id="CHEBI:83421"/>
        <dbReference type="ChEBI" id="CHEBI:456216"/>
        <dbReference type="EC" id="2.7.11.1"/>
    </reaction>
</comment>
<dbReference type="Pfam" id="PF00612">
    <property type="entry name" value="IQ"/>
    <property type="match status" value="3"/>
</dbReference>
<dbReference type="Gene3D" id="1.20.5.4820">
    <property type="match status" value="1"/>
</dbReference>
<dbReference type="AlphaFoldDB" id="A0A8D0D8S7"/>
<dbReference type="GO" id="GO:0005737">
    <property type="term" value="C:cytoplasm"/>
    <property type="evidence" value="ECO:0007669"/>
    <property type="project" value="UniProtKB-ARBA"/>
</dbReference>
<dbReference type="SMART" id="SM00220">
    <property type="entry name" value="S_TKc"/>
    <property type="match status" value="1"/>
</dbReference>
<evidence type="ECO:0000256" key="4">
    <source>
        <dbReference type="ARBA" id="ARBA00012513"/>
    </source>
</evidence>
<evidence type="ECO:0000256" key="11">
    <source>
        <dbReference type="ARBA" id="ARBA00022741"/>
    </source>
</evidence>
<dbReference type="GO" id="GO:0016459">
    <property type="term" value="C:myosin complex"/>
    <property type="evidence" value="ECO:0007669"/>
    <property type="project" value="UniProtKB-KW"/>
</dbReference>
<keyword evidence="5" id="KW-0963">Cytoplasm</keyword>
<dbReference type="FunFam" id="1.20.5.4820:FF:000005">
    <property type="entry name" value="Myosin IIIB"/>
    <property type="match status" value="1"/>
</dbReference>
<dbReference type="Gene3D" id="1.20.5.190">
    <property type="match status" value="1"/>
</dbReference>
<keyword evidence="14 23" id="KW-0518">Myosin</keyword>
<dbReference type="InterPro" id="IPR052409">
    <property type="entry name" value="Myosin-III_kinase_activity"/>
</dbReference>
<keyword evidence="9" id="KW-0677">Repeat</keyword>
<dbReference type="PROSITE" id="PS50011">
    <property type="entry name" value="PROTEIN_KINASE_DOM"/>
    <property type="match status" value="1"/>
</dbReference>
<evidence type="ECO:0000313" key="28">
    <source>
        <dbReference type="Ensembl" id="ENSSLUP00000041529.1"/>
    </source>
</evidence>
<evidence type="ECO:0000256" key="6">
    <source>
        <dbReference type="ARBA" id="ARBA00022527"/>
    </source>
</evidence>
<dbReference type="GO" id="GO:0007601">
    <property type="term" value="P:visual perception"/>
    <property type="evidence" value="ECO:0007669"/>
    <property type="project" value="UniProtKB-KW"/>
</dbReference>
<evidence type="ECO:0000256" key="15">
    <source>
        <dbReference type="ARBA" id="ARBA00023175"/>
    </source>
</evidence>
<evidence type="ECO:0000256" key="25">
    <source>
        <dbReference type="SAM" id="MobiDB-lite"/>
    </source>
</evidence>
<dbReference type="GO" id="GO:0007605">
    <property type="term" value="P:sensory perception of sound"/>
    <property type="evidence" value="ECO:0007669"/>
    <property type="project" value="UniProtKB-KW"/>
</dbReference>
<comment type="similarity">
    <text evidence="23">Belongs to the TRAFAC class myosin-kinesin ATPase superfamily. Myosin family.</text>
</comment>
<dbReference type="PANTHER" id="PTHR46256:SF4">
    <property type="entry name" value="MYOSIN-IIIA"/>
    <property type="match status" value="1"/>
</dbReference>
<feature type="region of interest" description="Disordered" evidence="25">
    <location>
        <begin position="974"/>
        <end position="1002"/>
    </location>
</feature>
<dbReference type="InterPro" id="IPR027417">
    <property type="entry name" value="P-loop_NTPase"/>
</dbReference>
<keyword evidence="8" id="KW-0808">Transferase</keyword>
<keyword evidence="16 23" id="KW-0009">Actin-binding</keyword>
<proteinExistence type="inferred from homology"/>
<keyword evidence="6" id="KW-0723">Serine/threonine-protein kinase</keyword>
<dbReference type="GO" id="GO:0000146">
    <property type="term" value="F:microfilament motor activity"/>
    <property type="evidence" value="ECO:0007669"/>
    <property type="project" value="UniProtKB-ARBA"/>
</dbReference>
<evidence type="ECO:0000256" key="5">
    <source>
        <dbReference type="ARBA" id="ARBA00022490"/>
    </source>
</evidence>
<dbReference type="PANTHER" id="PTHR46256">
    <property type="entry name" value="AGAP011099-PA"/>
    <property type="match status" value="1"/>
</dbReference>
<dbReference type="GO" id="GO:0005524">
    <property type="term" value="F:ATP binding"/>
    <property type="evidence" value="ECO:0007669"/>
    <property type="project" value="UniProtKB-UniRule"/>
</dbReference>
<comment type="subcellular location">
    <subcellularLocation>
        <location evidence="2">Cell projection</location>
        <location evidence="2">Stereocilium</location>
    </subcellularLocation>
    <subcellularLocation>
        <location evidence="1">Cytoplasm</location>
        <location evidence="1">Cytoskeleton</location>
    </subcellularLocation>
</comment>
<dbReference type="FunFam" id="1.10.10.820:FF:000006">
    <property type="entry name" value="Myosin IIIA"/>
    <property type="match status" value="1"/>
</dbReference>
<dbReference type="SMART" id="SM00015">
    <property type="entry name" value="IQ"/>
    <property type="match status" value="3"/>
</dbReference>
<dbReference type="InterPro" id="IPR000048">
    <property type="entry name" value="IQ_motif_EF-hand-BS"/>
</dbReference>
<evidence type="ECO:0000256" key="23">
    <source>
        <dbReference type="PROSITE-ProRule" id="PRU00782"/>
    </source>
</evidence>
<dbReference type="GeneTree" id="ENSGT00940000155939"/>
<keyword evidence="10" id="KW-1009">Hearing</keyword>
<evidence type="ECO:0000256" key="22">
    <source>
        <dbReference type="ARBA" id="ARBA00061128"/>
    </source>
</evidence>
<dbReference type="Pfam" id="PF00069">
    <property type="entry name" value="Pkinase"/>
    <property type="match status" value="1"/>
</dbReference>
<comment type="similarity">
    <text evidence="22">In the N-terminal section; belongs to the protein kinase superfamily. STE Ser/Thr protein kinase family.</text>
</comment>
<dbReference type="InterPro" id="IPR011009">
    <property type="entry name" value="Kinase-like_dom_sf"/>
</dbReference>
<feature type="binding site" evidence="24">
    <location>
        <position position="147"/>
    </location>
    <ligand>
        <name>ATP</name>
        <dbReference type="ChEBI" id="CHEBI:30616"/>
    </ligand>
</feature>
<evidence type="ECO:0000259" key="26">
    <source>
        <dbReference type="PROSITE" id="PS50011"/>
    </source>
</evidence>
<evidence type="ECO:0000256" key="13">
    <source>
        <dbReference type="ARBA" id="ARBA00022840"/>
    </source>
</evidence>
<evidence type="ECO:0000256" key="9">
    <source>
        <dbReference type="ARBA" id="ARBA00022737"/>
    </source>
</evidence>
<dbReference type="PROSITE" id="PS00107">
    <property type="entry name" value="PROTEIN_KINASE_ATP"/>
    <property type="match status" value="1"/>
</dbReference>
<evidence type="ECO:0000256" key="12">
    <source>
        <dbReference type="ARBA" id="ARBA00022777"/>
    </source>
</evidence>
<dbReference type="PROSITE" id="PS51456">
    <property type="entry name" value="MYOSIN_MOTOR"/>
    <property type="match status" value="1"/>
</dbReference>
<dbReference type="InterPro" id="IPR001609">
    <property type="entry name" value="Myosin_head_motor_dom-like"/>
</dbReference>
<evidence type="ECO:0000256" key="17">
    <source>
        <dbReference type="ARBA" id="ARBA00023212"/>
    </source>
</evidence>
<evidence type="ECO:0000256" key="21">
    <source>
        <dbReference type="ARBA" id="ARBA00048679"/>
    </source>
</evidence>
<feature type="binding site" evidence="23">
    <location>
        <begin position="531"/>
        <end position="538"/>
    </location>
    <ligand>
        <name>ATP</name>
        <dbReference type="ChEBI" id="CHEBI:30616"/>
    </ligand>
</feature>
<evidence type="ECO:0000256" key="16">
    <source>
        <dbReference type="ARBA" id="ARBA00023203"/>
    </source>
</evidence>
<feature type="domain" description="Protein kinase" evidence="26">
    <location>
        <begin position="118"/>
        <end position="386"/>
    </location>
</feature>
<keyword evidence="7" id="KW-0716">Sensory transduction</keyword>
<accession>A0A8D0D8S7</accession>
<keyword evidence="18" id="KW-0966">Cell projection</keyword>
<dbReference type="SUPFAM" id="SSF52540">
    <property type="entry name" value="P-loop containing nucleoside triphosphate hydrolases"/>
    <property type="match status" value="1"/>
</dbReference>
<dbReference type="GO" id="GO:0030832">
    <property type="term" value="P:regulation of actin filament length"/>
    <property type="evidence" value="ECO:0007669"/>
    <property type="project" value="TreeGrafter"/>
</dbReference>
<comment type="similarity">
    <text evidence="3">In the C-terminal section; belongs to the TRAFAC class myosin-kinesin ATPase superfamily. Myosin family.</text>
</comment>
<sequence>MHIQYAVLYLEAKELEICVFSEKKKNHTFTCDYQIGYPVIIFCVLVKTSGFVSPLSALVWINKHVSLCILQVLHQLPPFSFLTVTHWFFFHRRSLLTMFPQPGKSIVFDNFPDPTDVWDIIETIGKGTYGKVYKVLNKLDGSKAAVKILDPIHDIDEEIEAEYNILKALSDHTNVVKFYGMYYKKDVKCGDQLWLVLELCNGGSVTDLAKGMLKRGDRMDEAIICSVEQPPTEYSGLQHLHVNKTIHRDVKGNNILLTTHAGVKLVDFGVSAQLTNTRLRRNTSVGTPFWMAPEVIACEQQLDSTYDARCDVWSLGITAIELGDGDPPLSELHPMRALFKIPRNPPPTLHQPELWSDEFNDFICKCLIKDFELRPHVLDLLQHVFIKQIVDREKILQKQLIELIDLNQQIGVVDKTSSRHERIHTKRGGHMKTQTDPDEVEDLATLEVLDENTVTEQLQTRYGQDQIYTYVGDILIAVNPFHKMEIYTSQYTKMYIGAKRTVNPPHIFAVADIAYQSMVSYNADQCVVISGESGAGKTESAHLLVQQLTVLGKANNQTLQEKILLVNSLVEAFGNACTVINDNSSRFGKYLEMKFTCGGTVVGAQISEYLLEKSRVIHQAVGERNFHIFYYIYAGLADRKKLAHYKLSDSKTPKYLCNEHIKLGPDIVSNTFYKEQFDAVEQCFKVIGFTLEELGSVYSTLAAILNSGDIEFSPVASEHQTDKSNISNISVLENVASLLCIRSDELQEALTSHCVVARGETIVRPNTVEKAAEVRDAMGKALYGRLFSWIVNRINALLKCDVVCLAGFNIGILDIFGFENFKKNSFEQLCINIANEQIQFYFNQHIFAWEQDEYLNEEVDARMIEYEDNRHLLDLFLQKPMGMLSLLDEESRFPQATDQTLVEKFGDNLKTKSFWRPKRVDLGFGIHHYAGKVIYNAAGFLAKNRDLLPADIILLLRSSENELVRKLVTHPLTKTGKEERHSPIRGRFPAEPADRPSHPRETTNMRTQTVASYFRYSLMDLLSKMVAGQPHFVRCIKPNNDRQASKFDREKVLVQLRYTGVLETAKIRRQGYSHRIPFANFMKRYYILAFHAHEEPAVTQETCSAVLEKAKLENWAMGKTKVFLKYYHVEHLNLMVQQATQRIILLQAYVRGWLGAKRYRLVLKEREQSALVLQSVCKGHLARKKYKELVEEKNKAATKIQARYRGHKERKSFKRKRYEREEIYTI</sequence>
<dbReference type="EC" id="2.7.11.1" evidence="4"/>
<dbReference type="Proteomes" id="UP000694568">
    <property type="component" value="Unplaced"/>
</dbReference>
<dbReference type="Gene3D" id="3.40.850.10">
    <property type="entry name" value="Kinesin motor domain"/>
    <property type="match status" value="1"/>
</dbReference>
<dbReference type="InterPro" id="IPR000719">
    <property type="entry name" value="Prot_kinase_dom"/>
</dbReference>
<keyword evidence="13 23" id="KW-0067">ATP-binding</keyword>
<dbReference type="Gene3D" id="1.20.58.530">
    <property type="match status" value="1"/>
</dbReference>
<dbReference type="GO" id="GO:0032433">
    <property type="term" value="C:filopodium tip"/>
    <property type="evidence" value="ECO:0007669"/>
    <property type="project" value="TreeGrafter"/>
</dbReference>
<evidence type="ECO:0000256" key="3">
    <source>
        <dbReference type="ARBA" id="ARBA00006998"/>
    </source>
</evidence>
<dbReference type="CDD" id="cd23767">
    <property type="entry name" value="IQCD"/>
    <property type="match status" value="1"/>
</dbReference>
<evidence type="ECO:0000256" key="19">
    <source>
        <dbReference type="ARBA" id="ARBA00023305"/>
    </source>
</evidence>
<keyword evidence="19" id="KW-0844">Vision</keyword>
<dbReference type="InterPro" id="IPR036961">
    <property type="entry name" value="Kinesin_motor_dom_sf"/>
</dbReference>
<keyword evidence="11 23" id="KW-0547">Nucleotide-binding</keyword>
<keyword evidence="29" id="KW-1185">Reference proteome</keyword>
<evidence type="ECO:0000256" key="8">
    <source>
        <dbReference type="ARBA" id="ARBA00022679"/>
    </source>
</evidence>
<dbReference type="CDD" id="cd01379">
    <property type="entry name" value="MYSc_Myo3"/>
    <property type="match status" value="1"/>
</dbReference>
<dbReference type="Pfam" id="PF00063">
    <property type="entry name" value="Myosin_head"/>
    <property type="match status" value="1"/>
</dbReference>
<dbReference type="InterPro" id="IPR017441">
    <property type="entry name" value="Protein_kinase_ATP_BS"/>
</dbReference>
<dbReference type="SUPFAM" id="SSF56112">
    <property type="entry name" value="Protein kinase-like (PK-like)"/>
    <property type="match status" value="1"/>
</dbReference>
<keyword evidence="15 23" id="KW-0505">Motor protein</keyword>
<dbReference type="InterPro" id="IPR036083">
    <property type="entry name" value="MYSc_Myo3"/>
</dbReference>
<evidence type="ECO:0000256" key="20">
    <source>
        <dbReference type="ARBA" id="ARBA00047899"/>
    </source>
</evidence>
<comment type="catalytic activity">
    <reaction evidence="20">
        <text>L-threonyl-[protein] + ATP = O-phospho-L-threonyl-[protein] + ADP + H(+)</text>
        <dbReference type="Rhea" id="RHEA:46608"/>
        <dbReference type="Rhea" id="RHEA-COMP:11060"/>
        <dbReference type="Rhea" id="RHEA-COMP:11605"/>
        <dbReference type="ChEBI" id="CHEBI:15378"/>
        <dbReference type="ChEBI" id="CHEBI:30013"/>
        <dbReference type="ChEBI" id="CHEBI:30616"/>
        <dbReference type="ChEBI" id="CHEBI:61977"/>
        <dbReference type="ChEBI" id="CHEBI:456216"/>
        <dbReference type="EC" id="2.7.11.1"/>
    </reaction>
</comment>
<keyword evidence="12" id="KW-0418">Kinase</keyword>
<dbReference type="FunFam" id="1.10.510.10:FF:000247">
    <property type="entry name" value="Myosin IIIA"/>
    <property type="match status" value="1"/>
</dbReference>
<evidence type="ECO:0000256" key="18">
    <source>
        <dbReference type="ARBA" id="ARBA00023273"/>
    </source>
</evidence>
<reference evidence="28" key="2">
    <citation type="submission" date="2025-09" db="UniProtKB">
        <authorList>
            <consortium name="Ensembl"/>
        </authorList>
    </citation>
    <scope>IDENTIFICATION</scope>
</reference>
<evidence type="ECO:0000256" key="14">
    <source>
        <dbReference type="ARBA" id="ARBA00023123"/>
    </source>
</evidence>
<dbReference type="Ensembl" id="ENSSLUT00000042851.1">
    <property type="protein sequence ID" value="ENSSLUP00000041529.1"/>
    <property type="gene ID" value="ENSSLUG00000018260.1"/>
</dbReference>
<dbReference type="Gene3D" id="1.10.10.820">
    <property type="match status" value="1"/>
</dbReference>
<evidence type="ECO:0000313" key="29">
    <source>
        <dbReference type="Proteomes" id="UP000694568"/>
    </source>
</evidence>
<reference evidence="28" key="1">
    <citation type="submission" date="2025-08" db="UniProtKB">
        <authorList>
            <consortium name="Ensembl"/>
        </authorList>
    </citation>
    <scope>IDENTIFICATION</scope>
</reference>
<evidence type="ECO:0000256" key="2">
    <source>
        <dbReference type="ARBA" id="ARBA00004645"/>
    </source>
</evidence>
<dbReference type="PRINTS" id="PR00193">
    <property type="entry name" value="MYOSINHEAVY"/>
</dbReference>
<dbReference type="GO" id="GO:0004674">
    <property type="term" value="F:protein serine/threonine kinase activity"/>
    <property type="evidence" value="ECO:0007669"/>
    <property type="project" value="UniProtKB-KW"/>
</dbReference>
<dbReference type="SMART" id="SM00242">
    <property type="entry name" value="MYSc"/>
    <property type="match status" value="1"/>
</dbReference>
<name>A0A8D0D8S7_SANLU</name>